<dbReference type="Gene3D" id="3.40.390.10">
    <property type="entry name" value="Collagenase (Catalytic Domain)"/>
    <property type="match status" value="1"/>
</dbReference>
<sequence length="1746" mass="196330">MTERKPFMSVRPAYFYSDSLKTRFARNIDEAVSASRISEGESLWLQCLLNEPAQPSEGSPRPRVDRLVLGNAPGYVAELAGALFITDPVDAEAPVFLSTLVFGIERFEGRSAVLDALRTRFDVCATPLVIDAERIEGPLFEAQSRMIMRQQSQHLEALWLRLHELPDLRAALGQALQAGQQVSGEQADMDVFSPCVQVVERLPSAGAVLSAVVGTQSPVDVAEDRFFSHPLPFGLTWKPLDGQGNALTQAQADLRMQTLSVDVVGASAAYEQSLLSYWTTQRQDGLTRREQSVHALAESFRQHLLSGRESGELNDDDYHCLRLLLPSHNPVTGLQSVRVHRLSAVVAEQEPVKLVGLFLIDFPQPAQAGVYLYSSFSGFRRFDTVAQLSAHLTNDQSRTELLFYSSLNDHNAVRTDGSVELYQDVISGAFFFEFINSVIALQMRNVRYVLGLPPIAHEKASVRIDDALDIRMLLDGRLARLHDAGRWRPEALPFDELWGALAAVTQTQPESRPEPADTWAGKLKKIESLLERLYPLRIGVEGCMRHALNRYLAQVSGPRLDARSLWVAQGRESESIEHLIALALARASGRVTTAFSSGSVFEGLLEPVTSQTVQRLPLPLLEQMLDCVLLDFPQRFEKQINDFYSRSIRHFDIRIRPYALSCMVREYALRLELYMEKRIGKLPLSVLHSVQQVLDRPVSALRLALGERRVEAFTVSVRHGTPEKTILVPNTFVLRSAHSPNAYIFWALGKGLLCFESLEALEHHIVSGLTGSEDSSYLQRLLAEPDRQALPGENLQQDTSIARLMLQQIDGHFIETLQRGEIDRQRRTCSDFYQQAVKWQLSPELFAHLMQAVERDDRNRQNLTNLGVAIQFVVYKAVVPVWISDASIADQITLINALRRFYVTCVGQKDFLFDIPSLYDYSLEQLGRRLNADFPEPRPNPENILVTLTHYVPAPVPPGQVPQSIPAATGTISENLAEFAVNRFMSRQDGIISLASQDGQPLPASLTPAYVRDLVESLDIAAGYRSMLESQLLETTPAYPERRRLYIEQMPSLELLRAIALKLKNELSEQACHFIEAVLTMPDALARLPVQGVKVMLSPLQLLPATEGWPPTVVLNTYLIGPVAPHAGPWVLYAPLHEEFVFKEYSDQTALLYDVRTSDTLQTYILDRIDPQQRKLYDNGGFMEPHLPFSVEASFDLPWERPLPVTLKVEPFEGNALEFLFRGSLDILKLQVSQQSTTNAEYRRNTSQYLFTLGAEQVMALLPGRLGALVGVLQSQTLFNLSVVSAGEQRWGKALSEFMAALSVMISSGQDPQALVAQEEAVGSWEDDAPQTPFYHDEQTRQVPTFTWDNGSLSQQVRTRLREFEVHDSALNTLQKDELMNTYNDPLTGKKYAAIDGKAYELHSDRDGWFIVGSDMTGPPVRLDIDQQWKIDMPSGLKGGGGLLTRMKDSIVDEEVDEILVVNARGMTEIRHSYRDMAQAIEEGHAQARSYLENCMSNLTLRTADDRMDPRVEKIIADFFGTRAPDVWLYDVIRQAVTDIYGALMDPSLSPVDSPRYVVGINRLGFEASSGFVFEGDPLKRIFLTEQFFRLPSYRLKVSAMRSGEFHFGAHYRGAILIHELSHLTLRTDDIAYLDSQAPFLDLLEDTAGYRMRIKNEQIAQQKSFGYETDRDQLFKQLEDDTLRDLKGDDGNAKRTILNITGKRTLDKARDVFYSDLRKRATLMLKNADSVALLLTLLGRRRFTTR</sequence>
<dbReference type="EMBL" id="RBPJ01000077">
    <property type="protein sequence ID" value="RMO01008.1"/>
    <property type="molecule type" value="Genomic_DNA"/>
</dbReference>
<protein>
    <recommendedName>
        <fullName evidence="1">Dermonecrotic toxin N-terminal domain-containing protein</fullName>
    </recommendedName>
</protein>
<comment type="caution">
    <text evidence="3">The sequence shown here is derived from an EMBL/GenBank/DDBJ whole genome shotgun (WGS) entry which is preliminary data.</text>
</comment>
<dbReference type="Pfam" id="PF20178">
    <property type="entry name" value="ToxA_N"/>
    <property type="match status" value="1"/>
</dbReference>
<proteinExistence type="predicted"/>
<evidence type="ECO:0000313" key="5">
    <source>
        <dbReference type="Proteomes" id="UP000270524"/>
    </source>
</evidence>
<accession>A0A3M3RX92</accession>
<name>A0A3M3RX92_PSECA</name>
<gene>
    <name evidence="3" type="ORF">ALQ51_03391</name>
    <name evidence="2" type="ORF">ALQ53_01922</name>
</gene>
<feature type="domain" description="Dermonecrotic toxin N-terminal" evidence="1">
    <location>
        <begin position="914"/>
        <end position="1165"/>
    </location>
</feature>
<dbReference type="InterPro" id="IPR046673">
    <property type="entry name" value="ToxA_N"/>
</dbReference>
<dbReference type="InterPro" id="IPR024079">
    <property type="entry name" value="MetalloPept_cat_dom_sf"/>
</dbReference>
<organism evidence="3 5">
    <name type="scientific">Pseudomonas cannabina</name>
    <dbReference type="NCBI Taxonomy" id="86840"/>
    <lineage>
        <taxon>Bacteria</taxon>
        <taxon>Pseudomonadati</taxon>
        <taxon>Pseudomonadota</taxon>
        <taxon>Gammaproteobacteria</taxon>
        <taxon>Pseudomonadales</taxon>
        <taxon>Pseudomonadaceae</taxon>
        <taxon>Pseudomonas</taxon>
    </lineage>
</organism>
<dbReference type="GO" id="GO:0008237">
    <property type="term" value="F:metallopeptidase activity"/>
    <property type="evidence" value="ECO:0007669"/>
    <property type="project" value="InterPro"/>
</dbReference>
<evidence type="ECO:0000313" key="4">
    <source>
        <dbReference type="Proteomes" id="UP000269335"/>
    </source>
</evidence>
<reference evidence="4 5" key="1">
    <citation type="submission" date="2018-08" db="EMBL/GenBank/DDBJ databases">
        <title>Recombination of ecologically and evolutionarily significant loci maintains genetic cohesion in the Pseudomonas syringae species complex.</title>
        <authorList>
            <person name="Dillon M."/>
            <person name="Thakur S."/>
            <person name="Almeida R.N.D."/>
            <person name="Weir B.S."/>
            <person name="Guttman D.S."/>
        </authorList>
    </citation>
    <scope>NUCLEOTIDE SEQUENCE [LARGE SCALE GENOMIC DNA]</scope>
    <source>
        <strain evidence="2 4">ICMP 15201</strain>
        <strain evidence="3 5">ICMP 15203</strain>
    </source>
</reference>
<evidence type="ECO:0000259" key="1">
    <source>
        <dbReference type="Pfam" id="PF20178"/>
    </source>
</evidence>
<dbReference type="Proteomes" id="UP000269335">
    <property type="component" value="Unassembled WGS sequence"/>
</dbReference>
<dbReference type="Proteomes" id="UP000270524">
    <property type="component" value="Unassembled WGS sequence"/>
</dbReference>
<evidence type="ECO:0000313" key="2">
    <source>
        <dbReference type="EMBL" id="RMN76908.1"/>
    </source>
</evidence>
<evidence type="ECO:0000313" key="3">
    <source>
        <dbReference type="EMBL" id="RMO01008.1"/>
    </source>
</evidence>
<dbReference type="EMBL" id="RBPH01000248">
    <property type="protein sequence ID" value="RMN76908.1"/>
    <property type="molecule type" value="Genomic_DNA"/>
</dbReference>